<organism evidence="2 3">
    <name type="scientific">Clostridium acetobutylicum (strain ATCC 824 / DSM 792 / JCM 1419 / IAM 19013 / LMG 5710 / NBRC 13948 / NRRL B-527 / VKM B-1787 / 2291 / W)</name>
    <dbReference type="NCBI Taxonomy" id="272562"/>
    <lineage>
        <taxon>Bacteria</taxon>
        <taxon>Bacillati</taxon>
        <taxon>Bacillota</taxon>
        <taxon>Clostridia</taxon>
        <taxon>Eubacteriales</taxon>
        <taxon>Clostridiaceae</taxon>
        <taxon>Clostridium</taxon>
    </lineage>
</organism>
<evidence type="ECO:0000256" key="1">
    <source>
        <dbReference type="SAM" id="Coils"/>
    </source>
</evidence>
<dbReference type="GeneID" id="44997121"/>
<feature type="coiled-coil region" evidence="1">
    <location>
        <begin position="139"/>
        <end position="166"/>
    </location>
</feature>
<sequence>MNNKKNPINKLFSSIDNLFAGEREQNLRVKLGKAIKNSIFTDEIITKLYENDFTGLVEEENKISSLFSIIFPVYVKKSSSSFRLYKHKIELNLPEENARYIYIFDDGRLTSDSFHCFRLYDDTYVDKLSKIISLIPLFKEAINSALDNFEKNINTYDEKILDTNKKELLAEDNFKFLINKLSPK</sequence>
<evidence type="ECO:0000313" key="3">
    <source>
        <dbReference type="Proteomes" id="UP000000814"/>
    </source>
</evidence>
<keyword evidence="3" id="KW-1185">Reference proteome</keyword>
<dbReference type="OrthoDB" id="1901318at2"/>
<gene>
    <name evidence="2" type="ordered locus">CA_C0610</name>
</gene>
<keyword evidence="1" id="KW-0175">Coiled coil</keyword>
<reference evidence="2 3" key="1">
    <citation type="journal article" date="2001" name="J. Bacteriol.">
        <title>Genome sequence and comparative analysis of the solvent-producing bacterium Clostridium acetobutylicum.</title>
        <authorList>
            <person name="Nolling J."/>
            <person name="Breton G."/>
            <person name="Omelchenko M.V."/>
            <person name="Makarova K.S."/>
            <person name="Zeng Q."/>
            <person name="Gibson R."/>
            <person name="Lee H.M."/>
            <person name="Dubois J."/>
            <person name="Qiu D."/>
            <person name="Hitti J."/>
            <person name="Wolf Y.I."/>
            <person name="Tatusov R.L."/>
            <person name="Sabathe F."/>
            <person name="Doucette-Stamm L."/>
            <person name="Soucaille P."/>
            <person name="Daly M.J."/>
            <person name="Bennett G.N."/>
            <person name="Koonin E.V."/>
            <person name="Smith D.R."/>
        </authorList>
    </citation>
    <scope>NUCLEOTIDE SEQUENCE [LARGE SCALE GENOMIC DNA]</scope>
    <source>
        <strain evidence="3">ATCC 824 / DSM 792 / JCM 1419 / LMG 5710 / VKM B-1787</strain>
    </source>
</reference>
<accession>Q97LF1</accession>
<name>Q97LF1_CLOAB</name>
<dbReference type="Proteomes" id="UP000000814">
    <property type="component" value="Chromosome"/>
</dbReference>
<dbReference type="AlphaFoldDB" id="Q97LF1"/>
<dbReference type="RefSeq" id="WP_010963930.1">
    <property type="nucleotide sequence ID" value="NC_003030.1"/>
</dbReference>
<dbReference type="STRING" id="272562.CA_C0610"/>
<dbReference type="HOGENOM" id="CLU_1406592_0_0_9"/>
<dbReference type="PIR" id="A96975">
    <property type="entry name" value="A96975"/>
</dbReference>
<dbReference type="eggNOG" id="ENOG5030FVW">
    <property type="taxonomic scope" value="Bacteria"/>
</dbReference>
<evidence type="ECO:0000313" key="2">
    <source>
        <dbReference type="EMBL" id="AAK78588.1"/>
    </source>
</evidence>
<proteinExistence type="predicted"/>
<dbReference type="PATRIC" id="fig|272562.8.peg.813"/>
<protein>
    <submittedName>
        <fullName evidence="2">Uncharacterized protein</fullName>
    </submittedName>
</protein>
<dbReference type="EMBL" id="AE001437">
    <property type="protein sequence ID" value="AAK78588.1"/>
    <property type="molecule type" value="Genomic_DNA"/>
</dbReference>
<dbReference type="KEGG" id="cac:CA_C0610"/>